<keyword evidence="1" id="KW-0472">Membrane</keyword>
<keyword evidence="3" id="KW-0456">Lyase</keyword>
<name>A0A1H6F2M5_9GAMM</name>
<feature type="transmembrane region" description="Helical" evidence="1">
    <location>
        <begin position="113"/>
        <end position="131"/>
    </location>
</feature>
<feature type="domain" description="Guanylate cyclase" evidence="2">
    <location>
        <begin position="244"/>
        <end position="363"/>
    </location>
</feature>
<dbReference type="CDD" id="cd07302">
    <property type="entry name" value="CHD"/>
    <property type="match status" value="1"/>
</dbReference>
<feature type="transmembrane region" description="Helical" evidence="1">
    <location>
        <begin position="84"/>
        <end position="101"/>
    </location>
</feature>
<dbReference type="InterPro" id="IPR029787">
    <property type="entry name" value="Nucleotide_cyclase"/>
</dbReference>
<dbReference type="SUPFAM" id="SSF55073">
    <property type="entry name" value="Nucleotide cyclase"/>
    <property type="match status" value="1"/>
</dbReference>
<dbReference type="PROSITE" id="PS50125">
    <property type="entry name" value="GUANYLATE_CYCLASE_2"/>
    <property type="match status" value="1"/>
</dbReference>
<dbReference type="GO" id="GO:0004016">
    <property type="term" value="F:adenylate cyclase activity"/>
    <property type="evidence" value="ECO:0007669"/>
    <property type="project" value="UniProtKB-EC"/>
</dbReference>
<dbReference type="OrthoDB" id="6115136at2"/>
<protein>
    <submittedName>
        <fullName evidence="3">Adenylate cyclase 1</fullName>
        <ecNumber evidence="3">4.6.1.1</ecNumber>
    </submittedName>
</protein>
<sequence>MKSSTTSRPLDLDERLHGTLKNRIMQEFFANTAHFPIANIFLELLIEGPGYYFSAPDFYILLFACLLQATIVGRWQYAGTPHPFIGNLIAPAIYTVIELSLGDRFFDAPNHLAYWGFALAIGCIQQIRLYLYGWSADLLIILENVIRASIVLVMYWVFGMLAESDYHNLTVFFADASHIFLAITILLIGLMMGFARRDSENFLLMLRDTGEQLRRYSEWLLGKDRLAPAMADPASLSLNRRRRCVLFMDIRGFTRWSEAQSPEAVVSMLNRYCETAEYCWAHSDVIKAKLTGDEIMIVFAAEENALKTALCLHQRISLFLDSYGLGAGIGLHAGPLVEGLIGGEYIKAYDIIGDTVNTAKRLCDHAKSGEILLSSALYQSLESPPAASKHEIQVKGKSAALTVFSLAK</sequence>
<evidence type="ECO:0000313" key="4">
    <source>
        <dbReference type="Proteomes" id="UP000236724"/>
    </source>
</evidence>
<evidence type="ECO:0000313" key="3">
    <source>
        <dbReference type="EMBL" id="SEH04407.1"/>
    </source>
</evidence>
<feature type="transmembrane region" description="Helical" evidence="1">
    <location>
        <begin position="178"/>
        <end position="195"/>
    </location>
</feature>
<gene>
    <name evidence="3" type="primary">cyaA_1</name>
    <name evidence="3" type="ORF">MBHS_00253</name>
</gene>
<dbReference type="GO" id="GO:0035556">
    <property type="term" value="P:intracellular signal transduction"/>
    <property type="evidence" value="ECO:0007669"/>
    <property type="project" value="InterPro"/>
</dbReference>
<feature type="transmembrane region" description="Helical" evidence="1">
    <location>
        <begin position="58"/>
        <end position="77"/>
    </location>
</feature>
<dbReference type="EMBL" id="FMSV02000051">
    <property type="protein sequence ID" value="SEH04407.1"/>
    <property type="molecule type" value="Genomic_DNA"/>
</dbReference>
<dbReference type="RefSeq" id="WP_103918476.1">
    <property type="nucleotide sequence ID" value="NZ_FMSV02000051.1"/>
</dbReference>
<dbReference type="Gene3D" id="3.30.70.1230">
    <property type="entry name" value="Nucleotide cyclase"/>
    <property type="match status" value="1"/>
</dbReference>
<organism evidence="3 4">
    <name type="scientific">Candidatus Venteria ishoeyi</name>
    <dbReference type="NCBI Taxonomy" id="1899563"/>
    <lineage>
        <taxon>Bacteria</taxon>
        <taxon>Pseudomonadati</taxon>
        <taxon>Pseudomonadota</taxon>
        <taxon>Gammaproteobacteria</taxon>
        <taxon>Thiotrichales</taxon>
        <taxon>Thiotrichaceae</taxon>
        <taxon>Venteria</taxon>
    </lineage>
</organism>
<dbReference type="EC" id="4.6.1.1" evidence="3"/>
<dbReference type="PANTHER" id="PTHR43081">
    <property type="entry name" value="ADENYLATE CYCLASE, TERMINAL-DIFFERENTIATION SPECIFIC-RELATED"/>
    <property type="match status" value="1"/>
</dbReference>
<dbReference type="SMART" id="SM00044">
    <property type="entry name" value="CYCc"/>
    <property type="match status" value="1"/>
</dbReference>
<dbReference type="PANTHER" id="PTHR43081:SF1">
    <property type="entry name" value="ADENYLATE CYCLASE, TERMINAL-DIFFERENTIATION SPECIFIC"/>
    <property type="match status" value="1"/>
</dbReference>
<reference evidence="3 4" key="1">
    <citation type="submission" date="2016-10" db="EMBL/GenBank/DDBJ databases">
        <authorList>
            <person name="de Groot N.N."/>
        </authorList>
    </citation>
    <scope>NUCLEOTIDE SEQUENCE [LARGE SCALE GENOMIC DNA]</scope>
    <source>
        <strain evidence="3">MBHS1</strain>
    </source>
</reference>
<dbReference type="AlphaFoldDB" id="A0A1H6F2M5"/>
<dbReference type="Proteomes" id="UP000236724">
    <property type="component" value="Unassembled WGS sequence"/>
</dbReference>
<dbReference type="GO" id="GO:0006171">
    <property type="term" value="P:cAMP biosynthetic process"/>
    <property type="evidence" value="ECO:0007669"/>
    <property type="project" value="TreeGrafter"/>
</dbReference>
<dbReference type="InterPro" id="IPR001054">
    <property type="entry name" value="A/G_cyclase"/>
</dbReference>
<keyword evidence="1" id="KW-1133">Transmembrane helix</keyword>
<dbReference type="InterPro" id="IPR050697">
    <property type="entry name" value="Adenylyl/Guanylyl_Cyclase_3/4"/>
</dbReference>
<evidence type="ECO:0000256" key="1">
    <source>
        <dbReference type="SAM" id="Phobius"/>
    </source>
</evidence>
<proteinExistence type="predicted"/>
<dbReference type="Pfam" id="PF00211">
    <property type="entry name" value="Guanylate_cyc"/>
    <property type="match status" value="1"/>
</dbReference>
<feature type="transmembrane region" description="Helical" evidence="1">
    <location>
        <begin position="138"/>
        <end position="158"/>
    </location>
</feature>
<evidence type="ECO:0000259" key="2">
    <source>
        <dbReference type="PROSITE" id="PS50125"/>
    </source>
</evidence>
<keyword evidence="4" id="KW-1185">Reference proteome</keyword>
<accession>A0A1H6F2M5</accession>
<keyword evidence="1" id="KW-0812">Transmembrane</keyword>